<dbReference type="Gene3D" id="1.10.10.60">
    <property type="entry name" value="Homeodomain-like"/>
    <property type="match status" value="1"/>
</dbReference>
<evidence type="ECO:0000256" key="1">
    <source>
        <dbReference type="ARBA" id="ARBA00023015"/>
    </source>
</evidence>
<dbReference type="InterPro" id="IPR050109">
    <property type="entry name" value="HTH-type_TetR-like_transc_reg"/>
</dbReference>
<dbReference type="PROSITE" id="PS01081">
    <property type="entry name" value="HTH_TETR_1"/>
    <property type="match status" value="1"/>
</dbReference>
<dbReference type="RefSeq" id="WP_309965430.1">
    <property type="nucleotide sequence ID" value="NZ_JAVDWH010000001.1"/>
</dbReference>
<name>A0ABU1UJG7_9ACTN</name>
<organism evidence="6 7">
    <name type="scientific">Aeromicrobium panaciterrae</name>
    <dbReference type="NCBI Taxonomy" id="363861"/>
    <lineage>
        <taxon>Bacteria</taxon>
        <taxon>Bacillati</taxon>
        <taxon>Actinomycetota</taxon>
        <taxon>Actinomycetes</taxon>
        <taxon>Propionibacteriales</taxon>
        <taxon>Nocardioidaceae</taxon>
        <taxon>Aeromicrobium</taxon>
    </lineage>
</organism>
<dbReference type="SUPFAM" id="SSF46689">
    <property type="entry name" value="Homeodomain-like"/>
    <property type="match status" value="1"/>
</dbReference>
<evidence type="ECO:0000256" key="4">
    <source>
        <dbReference type="PROSITE-ProRule" id="PRU00335"/>
    </source>
</evidence>
<keyword evidence="3" id="KW-0804">Transcription</keyword>
<feature type="domain" description="HTH tetR-type" evidence="5">
    <location>
        <begin position="11"/>
        <end position="71"/>
    </location>
</feature>
<dbReference type="EMBL" id="JAVDWH010000001">
    <property type="protein sequence ID" value="MDR7085329.1"/>
    <property type="molecule type" value="Genomic_DNA"/>
</dbReference>
<evidence type="ECO:0000256" key="2">
    <source>
        <dbReference type="ARBA" id="ARBA00023125"/>
    </source>
</evidence>
<dbReference type="PANTHER" id="PTHR30055:SF238">
    <property type="entry name" value="MYCOFACTOCIN BIOSYNTHESIS TRANSCRIPTIONAL REGULATOR MFTR-RELATED"/>
    <property type="match status" value="1"/>
</dbReference>
<evidence type="ECO:0000256" key="3">
    <source>
        <dbReference type="ARBA" id="ARBA00023163"/>
    </source>
</evidence>
<keyword evidence="7" id="KW-1185">Reference proteome</keyword>
<dbReference type="Gene3D" id="1.10.357.10">
    <property type="entry name" value="Tetracycline Repressor, domain 2"/>
    <property type="match status" value="1"/>
</dbReference>
<sequence length="203" mass="22553">MARNPQTARSERTRVALRRAALARFQSQGVEATSAEQIAEDAGVTLRTFYRHFPSKHDLLFADYDSGLQWFRGAMAARPADEPIVESVRAAIFAFPYDVQPLTQMAAFRAAELDPDRIVAHLRQVEADLATAITEILRRRFGGDDRALDVVVTARCIAAALFGAMEVWMLRDRRTLADLAEASHASLTALESGLGDDGMFRHY</sequence>
<comment type="caution">
    <text evidence="6">The sequence shown here is derived from an EMBL/GenBank/DDBJ whole genome shotgun (WGS) entry which is preliminary data.</text>
</comment>
<evidence type="ECO:0000313" key="6">
    <source>
        <dbReference type="EMBL" id="MDR7085329.1"/>
    </source>
</evidence>
<gene>
    <name evidence="6" type="ORF">J2X11_000168</name>
</gene>
<accession>A0ABU1UJG7</accession>
<dbReference type="InterPro" id="IPR001647">
    <property type="entry name" value="HTH_TetR"/>
</dbReference>
<evidence type="ECO:0000313" key="7">
    <source>
        <dbReference type="Proteomes" id="UP001257739"/>
    </source>
</evidence>
<proteinExistence type="predicted"/>
<dbReference type="PRINTS" id="PR00455">
    <property type="entry name" value="HTHTETR"/>
</dbReference>
<keyword evidence="1" id="KW-0805">Transcription regulation</keyword>
<dbReference type="InterPro" id="IPR023772">
    <property type="entry name" value="DNA-bd_HTH_TetR-type_CS"/>
</dbReference>
<evidence type="ECO:0000259" key="5">
    <source>
        <dbReference type="PROSITE" id="PS50977"/>
    </source>
</evidence>
<keyword evidence="2 4" id="KW-0238">DNA-binding</keyword>
<dbReference type="InterPro" id="IPR009057">
    <property type="entry name" value="Homeodomain-like_sf"/>
</dbReference>
<reference evidence="6 7" key="1">
    <citation type="submission" date="2023-07" db="EMBL/GenBank/DDBJ databases">
        <title>Sorghum-associated microbial communities from plants grown in Nebraska, USA.</title>
        <authorList>
            <person name="Schachtman D."/>
        </authorList>
    </citation>
    <scope>NUCLEOTIDE SEQUENCE [LARGE SCALE GENOMIC DNA]</scope>
    <source>
        <strain evidence="6 7">BE248</strain>
    </source>
</reference>
<dbReference type="Proteomes" id="UP001257739">
    <property type="component" value="Unassembled WGS sequence"/>
</dbReference>
<dbReference type="PROSITE" id="PS50977">
    <property type="entry name" value="HTH_TETR_2"/>
    <property type="match status" value="1"/>
</dbReference>
<feature type="DNA-binding region" description="H-T-H motif" evidence="4">
    <location>
        <begin position="34"/>
        <end position="53"/>
    </location>
</feature>
<dbReference type="Pfam" id="PF00440">
    <property type="entry name" value="TetR_N"/>
    <property type="match status" value="1"/>
</dbReference>
<dbReference type="PANTHER" id="PTHR30055">
    <property type="entry name" value="HTH-TYPE TRANSCRIPTIONAL REGULATOR RUTR"/>
    <property type="match status" value="1"/>
</dbReference>
<protein>
    <submittedName>
        <fullName evidence="6">AcrR family transcriptional regulator</fullName>
    </submittedName>
</protein>